<dbReference type="EMBL" id="JALIRP010000006">
    <property type="protein sequence ID" value="MCJ8013213.1"/>
    <property type="molecule type" value="Genomic_DNA"/>
</dbReference>
<sequence>MSQYAYTGEPYWGLPTVTDDRQMIPHPILLEARQTAPNQILLMYDQRTDLASATNISNYWIRSNAGPVGIASVGMGEAISPANLIRPEMGMITPVDNSKTRFVMTFRVNAMTGVLYVVLPCFVNLEGRSGYGGANWGPFSRNMFIGM</sequence>
<reference evidence="1" key="1">
    <citation type="submission" date="2022-04" db="EMBL/GenBank/DDBJ databases">
        <title>Paenibacillus mangrovi sp. nov., a novel endophytic bacterium isolated from bark of Kandelia candel.</title>
        <authorList>
            <person name="Tuo L."/>
        </authorList>
    </citation>
    <scope>NUCLEOTIDE SEQUENCE</scope>
    <source>
        <strain evidence="1">KQZ6P-2</strain>
    </source>
</reference>
<evidence type="ECO:0000313" key="2">
    <source>
        <dbReference type="Proteomes" id="UP001139347"/>
    </source>
</evidence>
<comment type="caution">
    <text evidence="1">The sequence shown here is derived from an EMBL/GenBank/DDBJ whole genome shotgun (WGS) entry which is preliminary data.</text>
</comment>
<dbReference type="AlphaFoldDB" id="A0A9X1WTB1"/>
<dbReference type="Proteomes" id="UP001139347">
    <property type="component" value="Unassembled WGS sequence"/>
</dbReference>
<accession>A0A9X1WTB1</accession>
<protein>
    <submittedName>
        <fullName evidence="1">Uncharacterized protein</fullName>
    </submittedName>
</protein>
<proteinExistence type="predicted"/>
<gene>
    <name evidence="1" type="ORF">MUG84_15885</name>
</gene>
<evidence type="ECO:0000313" key="1">
    <source>
        <dbReference type="EMBL" id="MCJ8013213.1"/>
    </source>
</evidence>
<keyword evidence="2" id="KW-1185">Reference proteome</keyword>
<organism evidence="1 2">
    <name type="scientific">Paenibacillus mangrovi</name>
    <dbReference type="NCBI Taxonomy" id="2931978"/>
    <lineage>
        <taxon>Bacteria</taxon>
        <taxon>Bacillati</taxon>
        <taxon>Bacillota</taxon>
        <taxon>Bacilli</taxon>
        <taxon>Bacillales</taxon>
        <taxon>Paenibacillaceae</taxon>
        <taxon>Paenibacillus</taxon>
    </lineage>
</organism>
<name>A0A9X1WTB1_9BACL</name>